<dbReference type="RefSeq" id="WP_248944661.1">
    <property type="nucleotide sequence ID" value="NZ_CBCSGY010000004.1"/>
</dbReference>
<dbReference type="Gene3D" id="2.60.40.1620">
    <property type="entry name" value="Lipoprotein YajI-like"/>
    <property type="match status" value="1"/>
</dbReference>
<dbReference type="EMBL" id="JAGQDC010000003">
    <property type="protein sequence ID" value="MCL1028385.1"/>
    <property type="molecule type" value="Genomic_DNA"/>
</dbReference>
<accession>A0ABT0K8N9</accession>
<evidence type="ECO:0000256" key="1">
    <source>
        <dbReference type="SAM" id="Coils"/>
    </source>
</evidence>
<keyword evidence="5" id="KW-1185">Reference proteome</keyword>
<feature type="signal peptide" evidence="2">
    <location>
        <begin position="1"/>
        <end position="23"/>
    </location>
</feature>
<gene>
    <name evidence="4" type="ORF">KAJ71_04930</name>
</gene>
<protein>
    <submittedName>
        <fullName evidence="4">DUF3251 domain-containing protein</fullName>
    </submittedName>
</protein>
<dbReference type="InterPro" id="IPR021658">
    <property type="entry name" value="DUF3251"/>
</dbReference>
<dbReference type="Proteomes" id="UP001165275">
    <property type="component" value="Unassembled WGS sequence"/>
</dbReference>
<dbReference type="NCBIfam" id="NF008575">
    <property type="entry name" value="PRK11530.1"/>
    <property type="match status" value="1"/>
</dbReference>
<organism evidence="4 5">
    <name type="scientific">Serratia silvae</name>
    <dbReference type="NCBI Taxonomy" id="2824122"/>
    <lineage>
        <taxon>Bacteria</taxon>
        <taxon>Pseudomonadati</taxon>
        <taxon>Pseudomonadota</taxon>
        <taxon>Gammaproteobacteria</taxon>
        <taxon>Enterobacterales</taxon>
        <taxon>Yersiniaceae</taxon>
        <taxon>Serratia</taxon>
    </lineage>
</organism>
<dbReference type="PROSITE" id="PS51257">
    <property type="entry name" value="PROKAR_LIPOPROTEIN"/>
    <property type="match status" value="1"/>
</dbReference>
<comment type="caution">
    <text evidence="4">The sequence shown here is derived from an EMBL/GenBank/DDBJ whole genome shotgun (WGS) entry which is preliminary data.</text>
</comment>
<evidence type="ECO:0000259" key="3">
    <source>
        <dbReference type="Pfam" id="PF11622"/>
    </source>
</evidence>
<keyword evidence="2" id="KW-0732">Signal</keyword>
<dbReference type="Pfam" id="PF11622">
    <property type="entry name" value="DUF3251"/>
    <property type="match status" value="1"/>
</dbReference>
<evidence type="ECO:0000256" key="2">
    <source>
        <dbReference type="SAM" id="SignalP"/>
    </source>
</evidence>
<evidence type="ECO:0000313" key="5">
    <source>
        <dbReference type="Proteomes" id="UP001165275"/>
    </source>
</evidence>
<sequence length="180" mass="19592">MTIRYRQVCLLTAMILLAGCAQNREVPKLTNQVVELKQVLGELTEQATALERQNRLNQSSTSGVYLLPAANNAAKLQSSVGELSLSLNYVKSEANGSQAILYVRTLSGQYLPSFIATLEWGQLDAATGMPLTAQAQSQQIQSASSLLPKTEQIFELRLSGVTPSQLGYIRVHSVEPTAQR</sequence>
<reference evidence="4" key="1">
    <citation type="submission" date="2021-04" db="EMBL/GenBank/DDBJ databases">
        <title>Genome sequence of Serratia sp. arafor3.</title>
        <authorList>
            <person name="Besaury L."/>
        </authorList>
    </citation>
    <scope>NUCLEOTIDE SEQUENCE</scope>
    <source>
        <strain evidence="4">Arafor3</strain>
    </source>
</reference>
<proteinExistence type="predicted"/>
<feature type="domain" description="DUF3251" evidence="3">
    <location>
        <begin position="20"/>
        <end position="178"/>
    </location>
</feature>
<name>A0ABT0K8N9_9GAMM</name>
<evidence type="ECO:0000313" key="4">
    <source>
        <dbReference type="EMBL" id="MCL1028385.1"/>
    </source>
</evidence>
<feature type="coiled-coil region" evidence="1">
    <location>
        <begin position="26"/>
        <end position="53"/>
    </location>
</feature>
<feature type="chain" id="PRO_5046191161" evidence="2">
    <location>
        <begin position="24"/>
        <end position="180"/>
    </location>
</feature>
<dbReference type="InterPro" id="IPR037125">
    <property type="entry name" value="YajI-like_sf"/>
</dbReference>
<keyword evidence="1" id="KW-0175">Coiled coil</keyword>